<comment type="caution">
    <text evidence="2">The sequence shown here is derived from an EMBL/GenBank/DDBJ whole genome shotgun (WGS) entry which is preliminary data.</text>
</comment>
<name>A0A9P1IV64_9PELO</name>
<feature type="compositionally biased region" description="Basic and acidic residues" evidence="1">
    <location>
        <begin position="12"/>
        <end position="29"/>
    </location>
</feature>
<accession>A0A9P1IV64</accession>
<reference evidence="2" key="1">
    <citation type="submission" date="2022-11" db="EMBL/GenBank/DDBJ databases">
        <authorList>
            <person name="Kikuchi T."/>
        </authorList>
    </citation>
    <scope>NUCLEOTIDE SEQUENCE</scope>
    <source>
        <strain evidence="2">PS1010</strain>
    </source>
</reference>
<feature type="region of interest" description="Disordered" evidence="1">
    <location>
        <begin position="1"/>
        <end position="29"/>
    </location>
</feature>
<dbReference type="Proteomes" id="UP001152747">
    <property type="component" value="Unassembled WGS sequence"/>
</dbReference>
<gene>
    <name evidence="2" type="ORF">CAMP_LOCUS15417</name>
</gene>
<dbReference type="EMBL" id="CANHGI010000005">
    <property type="protein sequence ID" value="CAI5452780.1"/>
    <property type="molecule type" value="Genomic_DNA"/>
</dbReference>
<sequence>MESNVGSSNESIKLEKKEEEKENIEKTGEELIPGTGNMTLLDVRMIMEKIKKVADRIDCTFVKMNGVIEERERAELQCRTIFETIDSEEESNPILPLIRQGIHSAWKICRVKKITRNANRNKKFSAKYWWLANIYSAKEYIMRGTANNFF</sequence>
<evidence type="ECO:0000256" key="1">
    <source>
        <dbReference type="SAM" id="MobiDB-lite"/>
    </source>
</evidence>
<evidence type="ECO:0000313" key="3">
    <source>
        <dbReference type="Proteomes" id="UP001152747"/>
    </source>
</evidence>
<keyword evidence="3" id="KW-1185">Reference proteome</keyword>
<proteinExistence type="predicted"/>
<organism evidence="2 3">
    <name type="scientific">Caenorhabditis angaria</name>
    <dbReference type="NCBI Taxonomy" id="860376"/>
    <lineage>
        <taxon>Eukaryota</taxon>
        <taxon>Metazoa</taxon>
        <taxon>Ecdysozoa</taxon>
        <taxon>Nematoda</taxon>
        <taxon>Chromadorea</taxon>
        <taxon>Rhabditida</taxon>
        <taxon>Rhabditina</taxon>
        <taxon>Rhabditomorpha</taxon>
        <taxon>Rhabditoidea</taxon>
        <taxon>Rhabditidae</taxon>
        <taxon>Peloderinae</taxon>
        <taxon>Caenorhabditis</taxon>
    </lineage>
</organism>
<evidence type="ECO:0000313" key="2">
    <source>
        <dbReference type="EMBL" id="CAI5452780.1"/>
    </source>
</evidence>
<dbReference type="AlphaFoldDB" id="A0A9P1IV64"/>
<protein>
    <submittedName>
        <fullName evidence="2">Uncharacterized protein</fullName>
    </submittedName>
</protein>